<gene>
    <name evidence="2" type="ORF">HMN09_00883700</name>
</gene>
<feature type="compositionally biased region" description="Basic and acidic residues" evidence="1">
    <location>
        <begin position="220"/>
        <end position="241"/>
    </location>
</feature>
<dbReference type="EMBL" id="JACAZE010000012">
    <property type="protein sequence ID" value="KAF7302494.1"/>
    <property type="molecule type" value="Genomic_DNA"/>
</dbReference>
<feature type="compositionally biased region" description="Acidic residues" evidence="1">
    <location>
        <begin position="196"/>
        <end position="209"/>
    </location>
</feature>
<dbReference type="OrthoDB" id="3058629at2759"/>
<name>A0A8H6SNE0_MYCCL</name>
<proteinExistence type="predicted"/>
<reference evidence="2" key="1">
    <citation type="submission" date="2020-05" db="EMBL/GenBank/DDBJ databases">
        <title>Mycena genomes resolve the evolution of fungal bioluminescence.</title>
        <authorList>
            <person name="Tsai I.J."/>
        </authorList>
    </citation>
    <scope>NUCLEOTIDE SEQUENCE</scope>
    <source>
        <strain evidence="2">110903Hualien_Pintung</strain>
    </source>
</reference>
<protein>
    <submittedName>
        <fullName evidence="2">Uncharacterized protein</fullName>
    </submittedName>
</protein>
<accession>A0A8H6SNE0</accession>
<organism evidence="2 3">
    <name type="scientific">Mycena chlorophos</name>
    <name type="common">Agaric fungus</name>
    <name type="synonym">Agaricus chlorophos</name>
    <dbReference type="NCBI Taxonomy" id="658473"/>
    <lineage>
        <taxon>Eukaryota</taxon>
        <taxon>Fungi</taxon>
        <taxon>Dikarya</taxon>
        <taxon>Basidiomycota</taxon>
        <taxon>Agaricomycotina</taxon>
        <taxon>Agaricomycetes</taxon>
        <taxon>Agaricomycetidae</taxon>
        <taxon>Agaricales</taxon>
        <taxon>Marasmiineae</taxon>
        <taxon>Mycenaceae</taxon>
        <taxon>Mycena</taxon>
    </lineage>
</organism>
<comment type="caution">
    <text evidence="2">The sequence shown here is derived from an EMBL/GenBank/DDBJ whole genome shotgun (WGS) entry which is preliminary data.</text>
</comment>
<feature type="compositionally biased region" description="Polar residues" evidence="1">
    <location>
        <begin position="248"/>
        <end position="262"/>
    </location>
</feature>
<evidence type="ECO:0000256" key="1">
    <source>
        <dbReference type="SAM" id="MobiDB-lite"/>
    </source>
</evidence>
<evidence type="ECO:0000313" key="2">
    <source>
        <dbReference type="EMBL" id="KAF7302494.1"/>
    </source>
</evidence>
<dbReference type="AlphaFoldDB" id="A0A8H6SNE0"/>
<feature type="compositionally biased region" description="Acidic residues" evidence="1">
    <location>
        <begin position="275"/>
        <end position="285"/>
    </location>
</feature>
<feature type="compositionally biased region" description="Basic residues" evidence="1">
    <location>
        <begin position="289"/>
        <end position="301"/>
    </location>
</feature>
<dbReference type="Proteomes" id="UP000613580">
    <property type="component" value="Unassembled WGS sequence"/>
</dbReference>
<sequence length="309" mass="35380">MAPARVQREFVQPILDPLIDEDEEMDFDWYYGSEAGGFVLSFPKHAGKELRTVDLGYLEFCAKSTRNEPFKAALPRYLEGLNAFIDDTTARPGLKYHYTYLQVRVPFGKKYFGMRLGACRDKKYFTFCSGIQALRDKYPLFFRALQHHFDNPNKQEKWRDIGDPLGRTELQDEFDADNFDINDYLEETQSDKDFIVDDDLEDENDDGSEGGDSSSTHESSGSDRGTEDEQEEEKSATKNESDLEDQEGPSTSVQVIASSSPPIVSRKRRRPLPKDDDDEDEDEDEPAARPKKRLNPGRRRVLLSDDEDG</sequence>
<keyword evidence="3" id="KW-1185">Reference proteome</keyword>
<feature type="region of interest" description="Disordered" evidence="1">
    <location>
        <begin position="187"/>
        <end position="309"/>
    </location>
</feature>
<evidence type="ECO:0000313" key="3">
    <source>
        <dbReference type="Proteomes" id="UP000613580"/>
    </source>
</evidence>